<dbReference type="PANTHER" id="PTHR23315">
    <property type="entry name" value="U BOX DOMAIN-CONTAINING"/>
    <property type="match status" value="1"/>
</dbReference>
<dbReference type="InterPro" id="IPR000225">
    <property type="entry name" value="Armadillo"/>
</dbReference>
<sequence>MGSGWHRWKISFHRSPSADPKTRHQPAPPKEFVCPISNALMADPVIVSSGHTFERNCVQACKSLSFTPTLPDSSTPDFSAVIPNLALKSTILNWCSTSLVDPPKHLDLLSAHNLVLLLKSSCKTKSLKEKTELTRWPSQCSSSSEESVGTTPTSITSSDVETLTYNSSEEKDIITKLKSCEVHEQEAALVSLRKITKNEELPRVILCTSGLLSALRSLITSKYASIQVNSVAALVNLSLEDKNKVKIVRSGIVPPLINVLRVGFPEAQDHAAGAIFSLALDDQNKTALGVLGALPPLLHALRSDSDQARHDSALAMFHLSLVQSNRTKLVKLGSVGVLLDMVRSGRMTGRVMLVLCNLAASLEGRPAMLDGGAVGCFVEMLSRNEFDAVATRESCVAALYGLSHGGLRFKGLAKEAGAEAVLTKAEEVVSKRAREKVRRILEVVRGRDDEEGEEIDWEELLNSGEVSRSRFQLGCGMDVSGSKSNLADL</sequence>
<dbReference type="SUPFAM" id="SSF48371">
    <property type="entry name" value="ARM repeat"/>
    <property type="match status" value="1"/>
</dbReference>
<organism evidence="9 10">
    <name type="scientific">Escallonia rubra</name>
    <dbReference type="NCBI Taxonomy" id="112253"/>
    <lineage>
        <taxon>Eukaryota</taxon>
        <taxon>Viridiplantae</taxon>
        <taxon>Streptophyta</taxon>
        <taxon>Embryophyta</taxon>
        <taxon>Tracheophyta</taxon>
        <taxon>Spermatophyta</taxon>
        <taxon>Magnoliopsida</taxon>
        <taxon>eudicotyledons</taxon>
        <taxon>Gunneridae</taxon>
        <taxon>Pentapetalae</taxon>
        <taxon>asterids</taxon>
        <taxon>campanulids</taxon>
        <taxon>Escalloniales</taxon>
        <taxon>Escalloniaceae</taxon>
        <taxon>Escallonia</taxon>
    </lineage>
</organism>
<dbReference type="InterPro" id="IPR013083">
    <property type="entry name" value="Znf_RING/FYVE/PHD"/>
</dbReference>
<dbReference type="EMBL" id="JAVXUO010002598">
    <property type="protein sequence ID" value="KAK2971214.1"/>
    <property type="molecule type" value="Genomic_DNA"/>
</dbReference>
<reference evidence="9" key="1">
    <citation type="submission" date="2022-12" db="EMBL/GenBank/DDBJ databases">
        <title>Draft genome assemblies for two species of Escallonia (Escalloniales).</title>
        <authorList>
            <person name="Chanderbali A."/>
            <person name="Dervinis C."/>
            <person name="Anghel I."/>
            <person name="Soltis D."/>
            <person name="Soltis P."/>
            <person name="Zapata F."/>
        </authorList>
    </citation>
    <scope>NUCLEOTIDE SEQUENCE</scope>
    <source>
        <strain evidence="9">UCBG92.1500</strain>
        <tissue evidence="9">Leaf</tissue>
    </source>
</reference>
<dbReference type="FunFam" id="3.30.40.10:FF:000491">
    <property type="entry name" value="RING-type E3 ubiquitin transferase"/>
    <property type="match status" value="1"/>
</dbReference>
<dbReference type="Pfam" id="PF00514">
    <property type="entry name" value="Arm"/>
    <property type="match status" value="1"/>
</dbReference>
<evidence type="ECO:0000313" key="9">
    <source>
        <dbReference type="EMBL" id="KAK2971214.1"/>
    </source>
</evidence>
<dbReference type="Gene3D" id="1.25.10.10">
    <property type="entry name" value="Leucine-rich Repeat Variant"/>
    <property type="match status" value="1"/>
</dbReference>
<comment type="pathway">
    <text evidence="2">Protein modification; protein ubiquitination.</text>
</comment>
<dbReference type="Pfam" id="PF04564">
    <property type="entry name" value="U-box"/>
    <property type="match status" value="1"/>
</dbReference>
<proteinExistence type="predicted"/>
<dbReference type="Proteomes" id="UP001187471">
    <property type="component" value="Unassembled WGS sequence"/>
</dbReference>
<dbReference type="InterPro" id="IPR003613">
    <property type="entry name" value="Ubox_domain"/>
</dbReference>
<dbReference type="EC" id="2.3.2.27" evidence="3"/>
<evidence type="ECO:0000256" key="3">
    <source>
        <dbReference type="ARBA" id="ARBA00012483"/>
    </source>
</evidence>
<evidence type="ECO:0000256" key="2">
    <source>
        <dbReference type="ARBA" id="ARBA00004906"/>
    </source>
</evidence>
<keyword evidence="4" id="KW-0808">Transferase</keyword>
<comment type="catalytic activity">
    <reaction evidence="1">
        <text>S-ubiquitinyl-[E2 ubiquitin-conjugating enzyme]-L-cysteine + [acceptor protein]-L-lysine = [E2 ubiquitin-conjugating enzyme]-L-cysteine + N(6)-ubiquitinyl-[acceptor protein]-L-lysine.</text>
        <dbReference type="EC" id="2.3.2.27"/>
    </reaction>
</comment>
<accession>A0AA88QTC1</accession>
<dbReference type="PANTHER" id="PTHR23315:SF339">
    <property type="entry name" value="U-BOX DOMAIN-CONTAINING PROTEIN 40"/>
    <property type="match status" value="1"/>
</dbReference>
<gene>
    <name evidence="9" type="ORF">RJ640_029892</name>
</gene>
<dbReference type="GO" id="GO:0016567">
    <property type="term" value="P:protein ubiquitination"/>
    <property type="evidence" value="ECO:0007669"/>
    <property type="project" value="InterPro"/>
</dbReference>
<dbReference type="InterPro" id="IPR011989">
    <property type="entry name" value="ARM-like"/>
</dbReference>
<dbReference type="SMART" id="SM00185">
    <property type="entry name" value="ARM"/>
    <property type="match status" value="4"/>
</dbReference>
<comment type="caution">
    <text evidence="9">The sequence shown here is derived from an EMBL/GenBank/DDBJ whole genome shotgun (WGS) entry which is preliminary data.</text>
</comment>
<dbReference type="Gene3D" id="3.30.40.10">
    <property type="entry name" value="Zinc/RING finger domain, C3HC4 (zinc finger)"/>
    <property type="match status" value="1"/>
</dbReference>
<evidence type="ECO:0000256" key="5">
    <source>
        <dbReference type="ARBA" id="ARBA00022737"/>
    </source>
</evidence>
<dbReference type="AlphaFoldDB" id="A0AA88QTC1"/>
<dbReference type="GO" id="GO:0061630">
    <property type="term" value="F:ubiquitin protein ligase activity"/>
    <property type="evidence" value="ECO:0007669"/>
    <property type="project" value="UniProtKB-EC"/>
</dbReference>
<dbReference type="SUPFAM" id="SSF57850">
    <property type="entry name" value="RING/U-box"/>
    <property type="match status" value="1"/>
</dbReference>
<evidence type="ECO:0000259" key="8">
    <source>
        <dbReference type="PROSITE" id="PS51698"/>
    </source>
</evidence>
<feature type="domain" description="U-box" evidence="8">
    <location>
        <begin position="27"/>
        <end position="101"/>
    </location>
</feature>
<protein>
    <recommendedName>
        <fullName evidence="3">RING-type E3 ubiquitin transferase</fullName>
        <ecNumber evidence="3">2.3.2.27</ecNumber>
    </recommendedName>
</protein>
<dbReference type="PROSITE" id="PS51698">
    <property type="entry name" value="U_BOX"/>
    <property type="match status" value="1"/>
</dbReference>
<evidence type="ECO:0000256" key="7">
    <source>
        <dbReference type="PROSITE-ProRule" id="PRU00259"/>
    </source>
</evidence>
<evidence type="ECO:0000256" key="1">
    <source>
        <dbReference type="ARBA" id="ARBA00000900"/>
    </source>
</evidence>
<evidence type="ECO:0000313" key="10">
    <source>
        <dbReference type="Proteomes" id="UP001187471"/>
    </source>
</evidence>
<dbReference type="PROSITE" id="PS50176">
    <property type="entry name" value="ARM_REPEAT"/>
    <property type="match status" value="1"/>
</dbReference>
<dbReference type="SMART" id="SM00504">
    <property type="entry name" value="Ubox"/>
    <property type="match status" value="1"/>
</dbReference>
<evidence type="ECO:0000256" key="6">
    <source>
        <dbReference type="ARBA" id="ARBA00022786"/>
    </source>
</evidence>
<name>A0AA88QTC1_9ASTE</name>
<keyword evidence="6" id="KW-0833">Ubl conjugation pathway</keyword>
<dbReference type="InterPro" id="IPR016024">
    <property type="entry name" value="ARM-type_fold"/>
</dbReference>
<keyword evidence="5" id="KW-0677">Repeat</keyword>
<evidence type="ECO:0000256" key="4">
    <source>
        <dbReference type="ARBA" id="ARBA00022679"/>
    </source>
</evidence>
<keyword evidence="10" id="KW-1185">Reference proteome</keyword>
<feature type="repeat" description="ARM" evidence="7">
    <location>
        <begin position="210"/>
        <end position="252"/>
    </location>
</feature>